<dbReference type="Pfam" id="PF00857">
    <property type="entry name" value="Isochorismatase"/>
    <property type="match status" value="1"/>
</dbReference>
<dbReference type="PANTHER" id="PTHR43540">
    <property type="entry name" value="PEROXYUREIDOACRYLATE/UREIDOACRYLATE AMIDOHYDROLASE-RELATED"/>
    <property type="match status" value="1"/>
</dbReference>
<keyword evidence="2" id="KW-0378">Hydrolase</keyword>
<dbReference type="InterPro" id="IPR036380">
    <property type="entry name" value="Isochorismatase-like_sf"/>
</dbReference>
<name>A0ABD3SD77_9STRA</name>
<organism evidence="4 5">
    <name type="scientific">Cyclostephanos tholiformis</name>
    <dbReference type="NCBI Taxonomy" id="382380"/>
    <lineage>
        <taxon>Eukaryota</taxon>
        <taxon>Sar</taxon>
        <taxon>Stramenopiles</taxon>
        <taxon>Ochrophyta</taxon>
        <taxon>Bacillariophyta</taxon>
        <taxon>Coscinodiscophyceae</taxon>
        <taxon>Thalassiosirophycidae</taxon>
        <taxon>Stephanodiscales</taxon>
        <taxon>Stephanodiscaceae</taxon>
        <taxon>Cyclostephanos</taxon>
    </lineage>
</organism>
<dbReference type="SUPFAM" id="SSF52499">
    <property type="entry name" value="Isochorismatase-like hydrolases"/>
    <property type="match status" value="1"/>
</dbReference>
<dbReference type="EMBL" id="JALLPB020000064">
    <property type="protein sequence ID" value="KAL3822501.1"/>
    <property type="molecule type" value="Genomic_DNA"/>
</dbReference>
<dbReference type="InterPro" id="IPR050272">
    <property type="entry name" value="Isochorismatase-like_hydrls"/>
</dbReference>
<reference evidence="4 5" key="1">
    <citation type="submission" date="2024-10" db="EMBL/GenBank/DDBJ databases">
        <title>Updated reference genomes for cyclostephanoid diatoms.</title>
        <authorList>
            <person name="Roberts W.R."/>
            <person name="Alverson A.J."/>
        </authorList>
    </citation>
    <scope>NUCLEOTIDE SEQUENCE [LARGE SCALE GENOMIC DNA]</scope>
    <source>
        <strain evidence="4 5">AJA228-03</strain>
    </source>
</reference>
<dbReference type="PANTHER" id="PTHR43540:SF9">
    <property type="entry name" value="FAMILY HYDROLASE, PUTATIVE (AFU_ORTHOLOGUE AFUA_2G08700)-RELATED"/>
    <property type="match status" value="1"/>
</dbReference>
<evidence type="ECO:0000313" key="5">
    <source>
        <dbReference type="Proteomes" id="UP001530377"/>
    </source>
</evidence>
<dbReference type="GO" id="GO:0016787">
    <property type="term" value="F:hydrolase activity"/>
    <property type="evidence" value="ECO:0007669"/>
    <property type="project" value="UniProtKB-KW"/>
</dbReference>
<sequence>MNIDKSSTALIVIDMQRDFLDHRGYAAKAGLDVDLLRMAMPGVSRLLSAARSANMAIVHTREANLPDLSDVPPAFRDATLNSGAPVGSHGPLGRLLIRDEPGSCIVDELSPLGGEIVIDKPGFSAFENTSLGMILTSRGIKNLILCGITTEVCVSSTLRTAIDRGYRCVTVGDACASSYPDLHDASLRIIGVEGGIFGKVSTVDDVVRAIEEG</sequence>
<evidence type="ECO:0000313" key="4">
    <source>
        <dbReference type="EMBL" id="KAL3822501.1"/>
    </source>
</evidence>
<feature type="domain" description="Isochorismatase-like" evidence="3">
    <location>
        <begin position="8"/>
        <end position="201"/>
    </location>
</feature>
<dbReference type="Gene3D" id="3.40.50.850">
    <property type="entry name" value="Isochorismatase-like"/>
    <property type="match status" value="1"/>
</dbReference>
<comment type="similarity">
    <text evidence="1">Belongs to the isochorismatase family.</text>
</comment>
<dbReference type="Proteomes" id="UP001530377">
    <property type="component" value="Unassembled WGS sequence"/>
</dbReference>
<evidence type="ECO:0000256" key="2">
    <source>
        <dbReference type="ARBA" id="ARBA00022801"/>
    </source>
</evidence>
<dbReference type="InterPro" id="IPR000868">
    <property type="entry name" value="Isochorismatase-like_dom"/>
</dbReference>
<comment type="caution">
    <text evidence="4">The sequence shown here is derived from an EMBL/GenBank/DDBJ whole genome shotgun (WGS) entry which is preliminary data.</text>
</comment>
<dbReference type="CDD" id="cd00431">
    <property type="entry name" value="cysteine_hydrolases"/>
    <property type="match status" value="1"/>
</dbReference>
<accession>A0ABD3SD77</accession>
<keyword evidence="5" id="KW-1185">Reference proteome</keyword>
<evidence type="ECO:0000259" key="3">
    <source>
        <dbReference type="Pfam" id="PF00857"/>
    </source>
</evidence>
<protein>
    <recommendedName>
        <fullName evidence="3">Isochorismatase-like domain-containing protein</fullName>
    </recommendedName>
</protein>
<gene>
    <name evidence="4" type="ORF">ACHAXA_002519</name>
</gene>
<evidence type="ECO:0000256" key="1">
    <source>
        <dbReference type="ARBA" id="ARBA00006336"/>
    </source>
</evidence>
<proteinExistence type="inferred from homology"/>
<dbReference type="AlphaFoldDB" id="A0ABD3SD77"/>